<dbReference type="RefSeq" id="WP_188868691.1">
    <property type="nucleotide sequence ID" value="NZ_BMNW01000032.1"/>
</dbReference>
<name>A0ABQ2H522_9PSED</name>
<keyword evidence="2" id="KW-1185">Reference proteome</keyword>
<gene>
    <name evidence="1" type="ORF">GCM10009425_48440</name>
</gene>
<proteinExistence type="predicted"/>
<comment type="caution">
    <text evidence="1">The sequence shown here is derived from an EMBL/GenBank/DDBJ whole genome shotgun (WGS) entry which is preliminary data.</text>
</comment>
<evidence type="ECO:0000313" key="2">
    <source>
        <dbReference type="Proteomes" id="UP000616499"/>
    </source>
</evidence>
<dbReference type="EMBL" id="BMNW01000032">
    <property type="protein sequence ID" value="GGM32199.1"/>
    <property type="molecule type" value="Genomic_DNA"/>
</dbReference>
<organism evidence="1 2">
    <name type="scientific">Pseudomonas asuensis</name>
    <dbReference type="NCBI Taxonomy" id="1825787"/>
    <lineage>
        <taxon>Bacteria</taxon>
        <taxon>Pseudomonadati</taxon>
        <taxon>Pseudomonadota</taxon>
        <taxon>Gammaproteobacteria</taxon>
        <taxon>Pseudomonadales</taxon>
        <taxon>Pseudomonadaceae</taxon>
        <taxon>Pseudomonas</taxon>
    </lineage>
</organism>
<evidence type="ECO:0000313" key="1">
    <source>
        <dbReference type="EMBL" id="GGM32199.1"/>
    </source>
</evidence>
<sequence>MSSNAGEPAYEKGAYLAQLEAARGRVKTTKLQLMDWVKKLDEYAAAEVIFIEPMMALFPYHKGEVKYRLVYDIHTRGNRYGCLGVALRSETMRSDLCNESQSDLAKLLRPFTEGDEAKRLARAFQRLNRFNERVAALKFLGASFTLPPVQGATLPNLLLDD</sequence>
<accession>A0ABQ2H522</accession>
<protein>
    <submittedName>
        <fullName evidence="1">Uncharacterized protein</fullName>
    </submittedName>
</protein>
<dbReference type="Proteomes" id="UP000616499">
    <property type="component" value="Unassembled WGS sequence"/>
</dbReference>
<reference evidence="2" key="1">
    <citation type="journal article" date="2019" name="Int. J. Syst. Evol. Microbiol.">
        <title>The Global Catalogue of Microorganisms (GCM) 10K type strain sequencing project: providing services to taxonomists for standard genome sequencing and annotation.</title>
        <authorList>
            <consortium name="The Broad Institute Genomics Platform"/>
            <consortium name="The Broad Institute Genome Sequencing Center for Infectious Disease"/>
            <person name="Wu L."/>
            <person name="Ma J."/>
        </authorList>
    </citation>
    <scope>NUCLEOTIDE SEQUENCE [LARGE SCALE GENOMIC DNA]</scope>
    <source>
        <strain evidence="2">JCM 13501</strain>
    </source>
</reference>